<dbReference type="EMBL" id="CP035733">
    <property type="protein sequence ID" value="QGY80379.1"/>
    <property type="molecule type" value="Genomic_DNA"/>
</dbReference>
<dbReference type="GO" id="GO:0005737">
    <property type="term" value="C:cytoplasm"/>
    <property type="evidence" value="ECO:0007669"/>
    <property type="project" value="TreeGrafter"/>
</dbReference>
<protein>
    <submittedName>
        <fullName evidence="4">FAD-binding oxidoreductase</fullName>
    </submittedName>
</protein>
<dbReference type="PANTHER" id="PTHR13847">
    <property type="entry name" value="SARCOSINE DEHYDROGENASE-RELATED"/>
    <property type="match status" value="1"/>
</dbReference>
<dbReference type="InterPro" id="IPR036188">
    <property type="entry name" value="FAD/NAD-bd_sf"/>
</dbReference>
<proteinExistence type="inferred from homology"/>
<keyword evidence="5" id="KW-1185">Reference proteome</keyword>
<organism evidence="4 5">
    <name type="scientific">Sphingorhabdus lacus</name>
    <dbReference type="NCBI Taxonomy" id="392610"/>
    <lineage>
        <taxon>Bacteria</taxon>
        <taxon>Pseudomonadati</taxon>
        <taxon>Pseudomonadota</taxon>
        <taxon>Alphaproteobacteria</taxon>
        <taxon>Sphingomonadales</taxon>
        <taxon>Sphingomonadaceae</taxon>
        <taxon>Sphingorhabdus</taxon>
    </lineage>
</organism>
<dbReference type="KEGG" id="slaa:EUU25_06945"/>
<dbReference type="GO" id="GO:0055130">
    <property type="term" value="P:D-alanine catabolic process"/>
    <property type="evidence" value="ECO:0007669"/>
    <property type="project" value="TreeGrafter"/>
</dbReference>
<reference evidence="5" key="1">
    <citation type="submission" date="2019-01" db="EMBL/GenBank/DDBJ databases">
        <title>Sphingorhabdus lacus sp.nov., isolated from an oligotrophic freshwater lake.</title>
        <authorList>
            <person name="Park M."/>
        </authorList>
    </citation>
    <scope>NUCLEOTIDE SEQUENCE [LARGE SCALE GENOMIC DNA]</scope>
    <source>
        <strain evidence="5">IMCC1753</strain>
    </source>
</reference>
<dbReference type="AlphaFoldDB" id="A0A6I6L463"/>
<dbReference type="GO" id="GO:0005886">
    <property type="term" value="C:plasma membrane"/>
    <property type="evidence" value="ECO:0007669"/>
    <property type="project" value="TreeGrafter"/>
</dbReference>
<accession>A0A6I6L463</accession>
<dbReference type="OrthoDB" id="9787190at2"/>
<evidence type="ECO:0000256" key="2">
    <source>
        <dbReference type="ARBA" id="ARBA00023002"/>
    </source>
</evidence>
<evidence type="ECO:0000259" key="3">
    <source>
        <dbReference type="Pfam" id="PF01266"/>
    </source>
</evidence>
<dbReference type="GO" id="GO:0008718">
    <property type="term" value="F:D-amino-acid dehydrogenase activity"/>
    <property type="evidence" value="ECO:0007669"/>
    <property type="project" value="TreeGrafter"/>
</dbReference>
<gene>
    <name evidence="4" type="ORF">EUU25_06945</name>
</gene>
<sequence>MAPHIAPVQTCEDFPSSVPVVIIGGGIVGLVAALTLSERGIPVIVLEKGVVAGEQSSRNQGWIRKTSRAPADMPLAVASDRLWARLPQKVGTDVGYREAGILFLARNEAEMEAHEAWIHSVEPLDLDSRLLTPGEIDRLVPGGRGNWAGGIYTPSDGRAEPSLAASAIARAAMAMGAIIVENCAVRSLVRSAGRVTGVVTERGEIGCDTVLLAGGLWSRRFLGNLGIDLPTLPLTVSVARTVPMDGPTEIAVGGPDFSFRKRADGGFVITQRSAIKAPITFDHLLIGRKYLSSLRSQGRYLRLAFGRDFIDDLTLPRRWKSGRISPFERMRIKDPAVDEGAIHEAFVALRAAWPIFDDAEIAELWAGTVDVTPDSLPVIDQVSEIAGLIVCSGFSGHGFGTAPAAGELAADILMGSTPIIDPKPYRFSRFER</sequence>
<keyword evidence="2" id="KW-0560">Oxidoreductase</keyword>
<comment type="similarity">
    <text evidence="1">Belongs to the DadA oxidoreductase family.</text>
</comment>
<evidence type="ECO:0000313" key="4">
    <source>
        <dbReference type="EMBL" id="QGY80379.1"/>
    </source>
</evidence>
<dbReference type="Gene3D" id="3.30.9.10">
    <property type="entry name" value="D-Amino Acid Oxidase, subunit A, domain 2"/>
    <property type="match status" value="2"/>
</dbReference>
<feature type="domain" description="FAD dependent oxidoreductase" evidence="3">
    <location>
        <begin position="20"/>
        <end position="411"/>
    </location>
</feature>
<dbReference type="SUPFAM" id="SSF51905">
    <property type="entry name" value="FAD/NAD(P)-binding domain"/>
    <property type="match status" value="1"/>
</dbReference>
<dbReference type="InterPro" id="IPR006076">
    <property type="entry name" value="FAD-dep_OxRdtase"/>
</dbReference>
<dbReference type="Gene3D" id="3.50.50.60">
    <property type="entry name" value="FAD/NAD(P)-binding domain"/>
    <property type="match status" value="2"/>
</dbReference>
<dbReference type="PANTHER" id="PTHR13847:SF280">
    <property type="entry name" value="D-AMINO ACID DEHYDROGENASE"/>
    <property type="match status" value="1"/>
</dbReference>
<dbReference type="Proteomes" id="UP000428803">
    <property type="component" value="Chromosome"/>
</dbReference>
<evidence type="ECO:0000313" key="5">
    <source>
        <dbReference type="Proteomes" id="UP000428803"/>
    </source>
</evidence>
<dbReference type="Pfam" id="PF01266">
    <property type="entry name" value="DAO"/>
    <property type="match status" value="1"/>
</dbReference>
<name>A0A6I6L463_9SPHN</name>
<dbReference type="RefSeq" id="WP_158899551.1">
    <property type="nucleotide sequence ID" value="NZ_CP035733.1"/>
</dbReference>
<evidence type="ECO:0000256" key="1">
    <source>
        <dbReference type="ARBA" id="ARBA00009410"/>
    </source>
</evidence>